<dbReference type="InterPro" id="IPR000719">
    <property type="entry name" value="Prot_kinase_dom"/>
</dbReference>
<comment type="caution">
    <text evidence="3">The sequence shown here is derived from an EMBL/GenBank/DDBJ whole genome shotgun (WGS) entry which is preliminary data.</text>
</comment>
<accession>A0A2N1MUG2</accession>
<feature type="compositionally biased region" description="Acidic residues" evidence="1">
    <location>
        <begin position="119"/>
        <end position="129"/>
    </location>
</feature>
<dbReference type="VEuPathDB" id="FungiDB:FUN_023672"/>
<evidence type="ECO:0000256" key="1">
    <source>
        <dbReference type="SAM" id="MobiDB-lite"/>
    </source>
</evidence>
<dbReference type="InterPro" id="IPR001245">
    <property type="entry name" value="Ser-Thr/Tyr_kinase_cat_dom"/>
</dbReference>
<reference evidence="3 4" key="2">
    <citation type="submission" date="2017-10" db="EMBL/GenBank/DDBJ databases">
        <title>Extensive intraspecific genome diversity in a model arbuscular mycorrhizal fungus.</title>
        <authorList>
            <person name="Chen E.C.H."/>
            <person name="Morin E."/>
            <person name="Baudet D."/>
            <person name="Noel J."/>
            <person name="Ndikumana S."/>
            <person name="Charron P."/>
            <person name="St-Onge C."/>
            <person name="Giorgi J."/>
            <person name="Grigoriev I.V."/>
            <person name="Roux C."/>
            <person name="Martin F.M."/>
            <person name="Corradi N."/>
        </authorList>
    </citation>
    <scope>NUCLEOTIDE SEQUENCE [LARGE SCALE GENOMIC DNA]</scope>
    <source>
        <strain evidence="3 4">C2</strain>
    </source>
</reference>
<evidence type="ECO:0000313" key="4">
    <source>
        <dbReference type="Proteomes" id="UP000233469"/>
    </source>
</evidence>
<dbReference type="InterPro" id="IPR011009">
    <property type="entry name" value="Kinase-like_dom_sf"/>
</dbReference>
<reference evidence="3 4" key="1">
    <citation type="submission" date="2016-04" db="EMBL/GenBank/DDBJ databases">
        <title>Genome analyses suggest a sexual origin of heterokaryosis in a supposedly ancient asexual fungus.</title>
        <authorList>
            <person name="Ropars J."/>
            <person name="Sedzielewska K."/>
            <person name="Noel J."/>
            <person name="Charron P."/>
            <person name="Farinelli L."/>
            <person name="Marton T."/>
            <person name="Kruger M."/>
            <person name="Pelin A."/>
            <person name="Brachmann A."/>
            <person name="Corradi N."/>
        </authorList>
    </citation>
    <scope>NUCLEOTIDE SEQUENCE [LARGE SCALE GENOMIC DNA]</scope>
    <source>
        <strain evidence="3 4">C2</strain>
    </source>
</reference>
<protein>
    <recommendedName>
        <fullName evidence="2">Protein kinase domain-containing protein</fullName>
    </recommendedName>
</protein>
<evidence type="ECO:0000259" key="2">
    <source>
        <dbReference type="PROSITE" id="PS50011"/>
    </source>
</evidence>
<name>A0A2N1MUG2_9GLOM</name>
<dbReference type="Gene3D" id="1.10.510.10">
    <property type="entry name" value="Transferase(Phosphotransferase) domain 1"/>
    <property type="match status" value="1"/>
</dbReference>
<dbReference type="EMBL" id="LLXL01001293">
    <property type="protein sequence ID" value="PKK65294.1"/>
    <property type="molecule type" value="Genomic_DNA"/>
</dbReference>
<dbReference type="GO" id="GO:0005524">
    <property type="term" value="F:ATP binding"/>
    <property type="evidence" value="ECO:0007669"/>
    <property type="project" value="InterPro"/>
</dbReference>
<dbReference type="VEuPathDB" id="FungiDB:RhiirA1_529550"/>
<sequence>MDPKFFEENHSYGLTEKSDINNLGVLFWELTSRLSPFDFENKNHLEIIQIKQDILNNKLRETPIPITNDKFVSLYKKCWQHEPDKRPYTNQVIQVNPINPIDPKNKNVSTGLNSNESESSCEEYDINSD</sequence>
<proteinExistence type="predicted"/>
<dbReference type="AlphaFoldDB" id="A0A2N1MUG2"/>
<evidence type="ECO:0000313" key="3">
    <source>
        <dbReference type="EMBL" id="PKK65294.1"/>
    </source>
</evidence>
<feature type="domain" description="Protein kinase" evidence="2">
    <location>
        <begin position="1"/>
        <end position="99"/>
    </location>
</feature>
<dbReference type="Pfam" id="PF07714">
    <property type="entry name" value="PK_Tyr_Ser-Thr"/>
    <property type="match status" value="1"/>
</dbReference>
<dbReference type="SUPFAM" id="SSF56112">
    <property type="entry name" value="Protein kinase-like (PK-like)"/>
    <property type="match status" value="1"/>
</dbReference>
<dbReference type="Proteomes" id="UP000233469">
    <property type="component" value="Unassembled WGS sequence"/>
</dbReference>
<dbReference type="PROSITE" id="PS50011">
    <property type="entry name" value="PROTEIN_KINASE_DOM"/>
    <property type="match status" value="1"/>
</dbReference>
<organism evidence="3 4">
    <name type="scientific">Rhizophagus irregularis</name>
    <dbReference type="NCBI Taxonomy" id="588596"/>
    <lineage>
        <taxon>Eukaryota</taxon>
        <taxon>Fungi</taxon>
        <taxon>Fungi incertae sedis</taxon>
        <taxon>Mucoromycota</taxon>
        <taxon>Glomeromycotina</taxon>
        <taxon>Glomeromycetes</taxon>
        <taxon>Glomerales</taxon>
        <taxon>Glomeraceae</taxon>
        <taxon>Rhizophagus</taxon>
    </lineage>
</organism>
<dbReference type="GO" id="GO:0004672">
    <property type="term" value="F:protein kinase activity"/>
    <property type="evidence" value="ECO:0007669"/>
    <property type="project" value="InterPro"/>
</dbReference>
<feature type="region of interest" description="Disordered" evidence="1">
    <location>
        <begin position="96"/>
        <end position="129"/>
    </location>
</feature>
<gene>
    <name evidence="3" type="ORF">RhiirC2_809174</name>
</gene>